<dbReference type="SUPFAM" id="SSF53756">
    <property type="entry name" value="UDP-Glycosyltransferase/glycogen phosphorylase"/>
    <property type="match status" value="1"/>
</dbReference>
<protein>
    <submittedName>
        <fullName evidence="2">TPR repeat-containing protein</fullName>
    </submittedName>
</protein>
<dbReference type="Gene3D" id="1.25.40.10">
    <property type="entry name" value="Tetratricopeptide repeat domain"/>
    <property type="match status" value="1"/>
</dbReference>
<feature type="region of interest" description="Disordered" evidence="1">
    <location>
        <begin position="1"/>
        <end position="20"/>
    </location>
</feature>
<gene>
    <name evidence="2" type="ORF">AWB83_00788</name>
</gene>
<evidence type="ECO:0000313" key="2">
    <source>
        <dbReference type="EMBL" id="SAK47006.1"/>
    </source>
</evidence>
<dbReference type="STRING" id="1777144.AWB83_00788"/>
<dbReference type="Gene3D" id="3.40.50.2000">
    <property type="entry name" value="Glycogen Phosphorylase B"/>
    <property type="match status" value="1"/>
</dbReference>
<keyword evidence="3" id="KW-1185">Reference proteome</keyword>
<dbReference type="EMBL" id="FCOB02000003">
    <property type="protein sequence ID" value="SAK47006.1"/>
    <property type="molecule type" value="Genomic_DNA"/>
</dbReference>
<evidence type="ECO:0000313" key="3">
    <source>
        <dbReference type="Proteomes" id="UP000054978"/>
    </source>
</evidence>
<dbReference type="SUPFAM" id="SSF48452">
    <property type="entry name" value="TPR-like"/>
    <property type="match status" value="1"/>
</dbReference>
<dbReference type="Proteomes" id="UP000054978">
    <property type="component" value="Unassembled WGS sequence"/>
</dbReference>
<dbReference type="InterPro" id="IPR011990">
    <property type="entry name" value="TPR-like_helical_dom_sf"/>
</dbReference>
<reference evidence="2" key="1">
    <citation type="submission" date="2016-01" db="EMBL/GenBank/DDBJ databases">
        <authorList>
            <person name="Peeters C."/>
        </authorList>
    </citation>
    <scope>NUCLEOTIDE SEQUENCE [LARGE SCALE GENOMIC DNA]</scope>
    <source>
        <strain evidence="2">LMG 29326</strain>
    </source>
</reference>
<proteinExistence type="predicted"/>
<dbReference type="AlphaFoldDB" id="A0A157ZND7"/>
<name>A0A157ZND7_9BURK</name>
<dbReference type="RefSeq" id="WP_087042954.1">
    <property type="nucleotide sequence ID" value="NZ_FCOB02000003.1"/>
</dbReference>
<sequence length="473" mass="52244">MNDDLLNHLRDAQDRHEHEPHSVPVIREICRMLVALQREDAVLPWTEHGLALEPHDPEFAGLRTDALNLAGRHAEAATFLMQERSLPWLPAMFQIKLGYSLMMAGDLERAVALLDEARHIASASNPAVLTKATHLLGEALLKRGDGRGFRFWTMRNEDSGAGGSYRAIGIPVWSGEQDLRGKRVLITHQLGYGDQFLLAASLADFHAAGATLMLTCDQQIHALMQASLPDVSVIWTKRPLEMGGPLPEDIRAEVAAFAPDFQATLLFAPILANREGAPPYRFRPYMRPPAGKRQAAVEWSRQLRAQHPDKKLVGLFWDCEQRHHTEFGSTMRCWAARRSIPLDLIDQLVLDPAVAKQVQFVNLHHPLLESTAGVPAGDVARYSPGVFHFDDTAACIDQLDAVVSVDSGVANLAAFMGKSACVAVNTSGDWRWGSEGRSTPWIEGVTVLRQKTEGDWAPVVRDIAAWLMHASQG</sequence>
<dbReference type="OrthoDB" id="8985277at2"/>
<comment type="caution">
    <text evidence="2">The sequence shown here is derived from an EMBL/GenBank/DDBJ whole genome shotgun (WGS) entry which is preliminary data.</text>
</comment>
<evidence type="ECO:0000256" key="1">
    <source>
        <dbReference type="SAM" id="MobiDB-lite"/>
    </source>
</evidence>
<organism evidence="2 3">
    <name type="scientific">Caballeronia ptereochthonis</name>
    <dbReference type="NCBI Taxonomy" id="1777144"/>
    <lineage>
        <taxon>Bacteria</taxon>
        <taxon>Pseudomonadati</taxon>
        <taxon>Pseudomonadota</taxon>
        <taxon>Betaproteobacteria</taxon>
        <taxon>Burkholderiales</taxon>
        <taxon>Burkholderiaceae</taxon>
        <taxon>Caballeronia</taxon>
    </lineage>
</organism>
<accession>A0A157ZND7</accession>